<dbReference type="InterPro" id="IPR029000">
    <property type="entry name" value="Cyclophilin-like_dom_sf"/>
</dbReference>
<evidence type="ECO:0000256" key="3">
    <source>
        <dbReference type="ARBA" id="ARBA00022840"/>
    </source>
</evidence>
<dbReference type="SMART" id="SM00796">
    <property type="entry name" value="AHS1"/>
    <property type="match status" value="1"/>
</dbReference>
<keyword evidence="3" id="KW-0067">ATP-binding</keyword>
<name>A0A4R4TV76_9ACTN</name>
<evidence type="ECO:0000259" key="4">
    <source>
        <dbReference type="SMART" id="SM00796"/>
    </source>
</evidence>
<dbReference type="SUPFAM" id="SSF160467">
    <property type="entry name" value="PH0987 N-terminal domain-like"/>
    <property type="match status" value="1"/>
</dbReference>
<dbReference type="EMBL" id="SMKI01000022">
    <property type="protein sequence ID" value="TDC79103.1"/>
    <property type="molecule type" value="Genomic_DNA"/>
</dbReference>
<dbReference type="Gene3D" id="2.40.100.10">
    <property type="entry name" value="Cyclophilin-like"/>
    <property type="match status" value="1"/>
</dbReference>
<dbReference type="PANTHER" id="PTHR34698">
    <property type="entry name" value="5-OXOPROLINASE SUBUNIT B"/>
    <property type="match status" value="1"/>
</dbReference>
<keyword evidence="1" id="KW-0547">Nucleotide-binding</keyword>
<evidence type="ECO:0000256" key="1">
    <source>
        <dbReference type="ARBA" id="ARBA00022741"/>
    </source>
</evidence>
<sequence length="214" mass="21944">MLGVRRVGDRAVLAELDGLPSVLALRASLLADRPAGVAELVPAAATLLVRYDPAVTGRAAVAGALAERVAGLTAEDVDQPPSPHDTLTVPVRYTGPDLPEVAEATGLDVAEIVARHTAPLYTVAFAGFAPGFGYLTGTDPVLHLPRRAEPRTAVPAGSVAVAGGFTGVYPRSSPGGWRLLGTTDVPLWDPDRDPPALLVPGRTVRFAALPGGAA</sequence>
<proteinExistence type="predicted"/>
<feature type="domain" description="Carboxyltransferase" evidence="4">
    <location>
        <begin position="2"/>
        <end position="198"/>
    </location>
</feature>
<evidence type="ECO:0000313" key="6">
    <source>
        <dbReference type="Proteomes" id="UP000295345"/>
    </source>
</evidence>
<comment type="caution">
    <text evidence="5">The sequence shown here is derived from an EMBL/GenBank/DDBJ whole genome shotgun (WGS) entry which is preliminary data.</text>
</comment>
<dbReference type="AlphaFoldDB" id="A0A4R4TV76"/>
<dbReference type="GO" id="GO:0005524">
    <property type="term" value="F:ATP binding"/>
    <property type="evidence" value="ECO:0007669"/>
    <property type="project" value="UniProtKB-KW"/>
</dbReference>
<dbReference type="OrthoDB" id="9778567at2"/>
<dbReference type="GO" id="GO:0016787">
    <property type="term" value="F:hydrolase activity"/>
    <property type="evidence" value="ECO:0007669"/>
    <property type="project" value="UniProtKB-KW"/>
</dbReference>
<dbReference type="PANTHER" id="PTHR34698:SF2">
    <property type="entry name" value="5-OXOPROLINASE SUBUNIT B"/>
    <property type="match status" value="1"/>
</dbReference>
<accession>A0A4R4TV76</accession>
<evidence type="ECO:0000313" key="5">
    <source>
        <dbReference type="EMBL" id="TDC79103.1"/>
    </source>
</evidence>
<evidence type="ECO:0000256" key="2">
    <source>
        <dbReference type="ARBA" id="ARBA00022801"/>
    </source>
</evidence>
<keyword evidence="2 5" id="KW-0378">Hydrolase</keyword>
<dbReference type="InterPro" id="IPR010016">
    <property type="entry name" value="PxpB"/>
</dbReference>
<keyword evidence="6" id="KW-1185">Reference proteome</keyword>
<dbReference type="SUPFAM" id="SSF50891">
    <property type="entry name" value="Cyclophilin-like"/>
    <property type="match status" value="1"/>
</dbReference>
<dbReference type="Pfam" id="PF02682">
    <property type="entry name" value="CT_C_D"/>
    <property type="match status" value="1"/>
</dbReference>
<organism evidence="5 6">
    <name type="scientific">Streptomyces hainanensis</name>
    <dbReference type="NCBI Taxonomy" id="402648"/>
    <lineage>
        <taxon>Bacteria</taxon>
        <taxon>Bacillati</taxon>
        <taxon>Actinomycetota</taxon>
        <taxon>Actinomycetes</taxon>
        <taxon>Kitasatosporales</taxon>
        <taxon>Streptomycetaceae</taxon>
        <taxon>Streptomyces</taxon>
    </lineage>
</organism>
<dbReference type="Proteomes" id="UP000295345">
    <property type="component" value="Unassembled WGS sequence"/>
</dbReference>
<protein>
    <submittedName>
        <fullName evidence="5">Allophanate hydrolase subunit 1</fullName>
    </submittedName>
</protein>
<dbReference type="Gene3D" id="3.30.1360.40">
    <property type="match status" value="1"/>
</dbReference>
<gene>
    <name evidence="5" type="ORF">E1283_03550</name>
</gene>
<dbReference type="InterPro" id="IPR003833">
    <property type="entry name" value="CT_C_D"/>
</dbReference>
<reference evidence="5 6" key="1">
    <citation type="submission" date="2019-03" db="EMBL/GenBank/DDBJ databases">
        <title>Draft genome sequences of novel Actinobacteria.</title>
        <authorList>
            <person name="Sahin N."/>
            <person name="Ay H."/>
            <person name="Saygin H."/>
        </authorList>
    </citation>
    <scope>NUCLEOTIDE SEQUENCE [LARGE SCALE GENOMIC DNA]</scope>
    <source>
        <strain evidence="5 6">DSM 41900</strain>
    </source>
</reference>